<sequence length="260" mass="29283">MKVVILAGGFGTRISEETAIRPKPMVEVGGKPILWHIMRHYAHYGLKDFVICCGYKGEVIKEYFLHYRSLASDFTIDMGSGDVTFHAPPDEDWKVTLIDTGPDSMTGGRVRRARHAIGNEPFCLTYGDGLSNVPIDRLLDFHQKQGKWATVTAVRQPGRFGALGMSEDGHTVTGFREKGVHDGGHINGGFYVCQPEVIDLIEGDSTIWERGPMEKLVELNQLSSFRHDDFWQCMDTLRDKSVLEEMWASNDCPWRIVYAS</sequence>
<dbReference type="OrthoDB" id="9814110at2"/>
<dbReference type="AlphaFoldDB" id="A0A917DPS6"/>
<reference evidence="2" key="1">
    <citation type="journal article" date="2014" name="Int. J. Syst. Evol. Microbiol.">
        <title>Complete genome sequence of Corynebacterium casei LMG S-19264T (=DSM 44701T), isolated from a smear-ripened cheese.</title>
        <authorList>
            <consortium name="US DOE Joint Genome Institute (JGI-PGF)"/>
            <person name="Walter F."/>
            <person name="Albersmeier A."/>
            <person name="Kalinowski J."/>
            <person name="Ruckert C."/>
        </authorList>
    </citation>
    <scope>NUCLEOTIDE SEQUENCE</scope>
    <source>
        <strain evidence="2">CGMCC 1.15360</strain>
    </source>
</reference>
<dbReference type="GO" id="GO:0047343">
    <property type="term" value="F:glucose-1-phosphate cytidylyltransferase activity"/>
    <property type="evidence" value="ECO:0007669"/>
    <property type="project" value="InterPro"/>
</dbReference>
<dbReference type="Proteomes" id="UP000612349">
    <property type="component" value="Unassembled WGS sequence"/>
</dbReference>
<dbReference type="PANTHER" id="PTHR47183:SF1">
    <property type="entry name" value="GLUCOSE-1-PHOSPHATE CYTIDYLYLTRANSFERASE"/>
    <property type="match status" value="1"/>
</dbReference>
<dbReference type="CDD" id="cd02524">
    <property type="entry name" value="G1P_cytidylyltransferase"/>
    <property type="match status" value="1"/>
</dbReference>
<dbReference type="RefSeq" id="WP_066773134.1">
    <property type="nucleotide sequence ID" value="NZ_BMIP01000001.1"/>
</dbReference>
<dbReference type="PANTHER" id="PTHR47183">
    <property type="entry name" value="GLUCOSE-1-PHOSPHATE CYTIDYLYLTRANSFERASE-RELATED"/>
    <property type="match status" value="1"/>
</dbReference>
<dbReference type="GO" id="GO:0009243">
    <property type="term" value="P:O antigen biosynthetic process"/>
    <property type="evidence" value="ECO:0007669"/>
    <property type="project" value="InterPro"/>
</dbReference>
<keyword evidence="2" id="KW-0808">Transferase</keyword>
<dbReference type="InterPro" id="IPR046981">
    <property type="entry name" value="G1P_cyt_trans"/>
</dbReference>
<evidence type="ECO:0000313" key="2">
    <source>
        <dbReference type="EMBL" id="GGD59332.1"/>
    </source>
</evidence>
<dbReference type="EMBL" id="BMIP01000001">
    <property type="protein sequence ID" value="GGD59332.1"/>
    <property type="molecule type" value="Genomic_DNA"/>
</dbReference>
<reference evidence="2" key="2">
    <citation type="submission" date="2020-09" db="EMBL/GenBank/DDBJ databases">
        <authorList>
            <person name="Sun Q."/>
            <person name="Zhou Y."/>
        </authorList>
    </citation>
    <scope>NUCLEOTIDE SEQUENCE</scope>
    <source>
        <strain evidence="2">CGMCC 1.15360</strain>
    </source>
</reference>
<accession>A0A917DPS6</accession>
<dbReference type="SUPFAM" id="SSF53448">
    <property type="entry name" value="Nucleotide-diphospho-sugar transferases"/>
    <property type="match status" value="1"/>
</dbReference>
<name>A0A917DPS6_9SPHN</name>
<dbReference type="Pfam" id="PF00483">
    <property type="entry name" value="NTP_transferase"/>
    <property type="match status" value="1"/>
</dbReference>
<dbReference type="InterPro" id="IPR029044">
    <property type="entry name" value="Nucleotide-diphossugar_trans"/>
</dbReference>
<protein>
    <submittedName>
        <fullName evidence="2">Glucose-1-phosphate cytidylyltransferase</fullName>
    </submittedName>
</protein>
<dbReference type="NCBIfam" id="TIGR02623">
    <property type="entry name" value="G1P_cyt_trans"/>
    <property type="match status" value="1"/>
</dbReference>
<dbReference type="Gene3D" id="3.90.550.10">
    <property type="entry name" value="Spore Coat Polysaccharide Biosynthesis Protein SpsA, Chain A"/>
    <property type="match status" value="1"/>
</dbReference>
<keyword evidence="2" id="KW-0548">Nucleotidyltransferase</keyword>
<feature type="domain" description="Nucleotidyl transferase" evidence="1">
    <location>
        <begin position="2"/>
        <end position="202"/>
    </location>
</feature>
<proteinExistence type="predicted"/>
<organism evidence="2 3">
    <name type="scientific">Croceicoccus mobilis</name>
    <dbReference type="NCBI Taxonomy" id="1703339"/>
    <lineage>
        <taxon>Bacteria</taxon>
        <taxon>Pseudomonadati</taxon>
        <taxon>Pseudomonadota</taxon>
        <taxon>Alphaproteobacteria</taxon>
        <taxon>Sphingomonadales</taxon>
        <taxon>Erythrobacteraceae</taxon>
        <taxon>Croceicoccus</taxon>
    </lineage>
</organism>
<gene>
    <name evidence="2" type="ORF">GCM10010990_05870</name>
</gene>
<evidence type="ECO:0000259" key="1">
    <source>
        <dbReference type="Pfam" id="PF00483"/>
    </source>
</evidence>
<dbReference type="InterPro" id="IPR005835">
    <property type="entry name" value="NTP_transferase_dom"/>
</dbReference>
<keyword evidence="3" id="KW-1185">Reference proteome</keyword>
<evidence type="ECO:0000313" key="3">
    <source>
        <dbReference type="Proteomes" id="UP000612349"/>
    </source>
</evidence>
<comment type="caution">
    <text evidence="2">The sequence shown here is derived from an EMBL/GenBank/DDBJ whole genome shotgun (WGS) entry which is preliminary data.</text>
</comment>
<dbReference type="InterPro" id="IPR013446">
    <property type="entry name" value="G1P_cyt_trans-like"/>
</dbReference>